<dbReference type="Proteomes" id="UP000675747">
    <property type="component" value="Unassembled WGS sequence"/>
</dbReference>
<dbReference type="Pfam" id="PF13640">
    <property type="entry name" value="2OG-FeII_Oxy_3"/>
    <property type="match status" value="1"/>
</dbReference>
<keyword evidence="6" id="KW-0408">Iron</keyword>
<proteinExistence type="predicted"/>
<dbReference type="InterPro" id="IPR044862">
    <property type="entry name" value="Pro_4_hyd_alph_FE2OG_OXY"/>
</dbReference>
<dbReference type="EMBL" id="JAGQFT010000134">
    <property type="protein sequence ID" value="MBR0563456.1"/>
    <property type="molecule type" value="Genomic_DNA"/>
</dbReference>
<dbReference type="GO" id="GO:0005506">
    <property type="term" value="F:iron ion binding"/>
    <property type="evidence" value="ECO:0007669"/>
    <property type="project" value="InterPro"/>
</dbReference>
<dbReference type="PANTHER" id="PTHR10869:SF246">
    <property type="entry name" value="TRANSMEMBRANE PROLYL 4-HYDROXYLASE"/>
    <property type="match status" value="1"/>
</dbReference>
<evidence type="ECO:0000256" key="3">
    <source>
        <dbReference type="ARBA" id="ARBA00022896"/>
    </source>
</evidence>
<dbReference type="InterPro" id="IPR006620">
    <property type="entry name" value="Pro_4_hyd_alph"/>
</dbReference>
<evidence type="ECO:0000256" key="6">
    <source>
        <dbReference type="ARBA" id="ARBA00023004"/>
    </source>
</evidence>
<reference evidence="8" key="2">
    <citation type="submission" date="2021-04" db="EMBL/GenBank/DDBJ databases">
        <authorList>
            <person name="Karlyshev A.V."/>
        </authorList>
    </citation>
    <scope>NUCLEOTIDE SEQUENCE</scope>
    <source>
        <strain evidence="8">LMG 29479</strain>
    </source>
</reference>
<accession>A0A8J7VW99</accession>
<name>A0A8J7VW99_9GAMM</name>
<dbReference type="RefSeq" id="WP_211927364.1">
    <property type="nucleotide sequence ID" value="NZ_JAGQFT020000016.1"/>
</dbReference>
<keyword evidence="5" id="KW-0560">Oxidoreductase</keyword>
<organism evidence="8">
    <name type="scientific">Coralloluteibacterium stylophorae</name>
    <dbReference type="NCBI Taxonomy" id="1776034"/>
    <lineage>
        <taxon>Bacteria</taxon>
        <taxon>Pseudomonadati</taxon>
        <taxon>Pseudomonadota</taxon>
        <taxon>Gammaproteobacteria</taxon>
        <taxon>Lysobacterales</taxon>
        <taxon>Lysobacteraceae</taxon>
        <taxon>Coralloluteibacterium</taxon>
    </lineage>
</organism>
<dbReference type="GO" id="GO:0004656">
    <property type="term" value="F:procollagen-proline 4-dioxygenase activity"/>
    <property type="evidence" value="ECO:0007669"/>
    <property type="project" value="TreeGrafter"/>
</dbReference>
<protein>
    <submittedName>
        <fullName evidence="8">2OG-Fe(II) oxygenase</fullName>
    </submittedName>
</protein>
<feature type="domain" description="Fe2OG dioxygenase" evidence="7">
    <location>
        <begin position="180"/>
        <end position="287"/>
    </location>
</feature>
<dbReference type="InterPro" id="IPR005123">
    <property type="entry name" value="Oxoglu/Fe-dep_dioxygenase_dom"/>
</dbReference>
<comment type="caution">
    <text evidence="8">The sequence shown here is derived from an EMBL/GenBank/DDBJ whole genome shotgun (WGS) entry which is preliminary data.</text>
</comment>
<evidence type="ECO:0000313" key="8">
    <source>
        <dbReference type="EMBL" id="MBR0563456.1"/>
    </source>
</evidence>
<dbReference type="PANTHER" id="PTHR10869">
    <property type="entry name" value="PROLYL 4-HYDROXYLASE ALPHA SUBUNIT"/>
    <property type="match status" value="1"/>
</dbReference>
<evidence type="ECO:0000256" key="4">
    <source>
        <dbReference type="ARBA" id="ARBA00022964"/>
    </source>
</evidence>
<dbReference type="Gene3D" id="2.60.120.620">
    <property type="entry name" value="q2cbj1_9rhob like domain"/>
    <property type="match status" value="1"/>
</dbReference>
<evidence type="ECO:0000313" key="9">
    <source>
        <dbReference type="EMBL" id="MBS7458932.1"/>
    </source>
</evidence>
<dbReference type="AlphaFoldDB" id="A0A8J7VW99"/>
<gene>
    <name evidence="9" type="ORF">KB893_017505</name>
    <name evidence="8" type="ORF">KB893_13165</name>
</gene>
<dbReference type="PROSITE" id="PS51471">
    <property type="entry name" value="FE2OG_OXY"/>
    <property type="match status" value="1"/>
</dbReference>
<keyword evidence="3" id="KW-0847">Vitamin C</keyword>
<evidence type="ECO:0000256" key="1">
    <source>
        <dbReference type="ARBA" id="ARBA00001961"/>
    </source>
</evidence>
<dbReference type="InterPro" id="IPR045054">
    <property type="entry name" value="P4HA-like"/>
</dbReference>
<keyword evidence="4" id="KW-0223">Dioxygenase</keyword>
<evidence type="ECO:0000313" key="10">
    <source>
        <dbReference type="Proteomes" id="UP000675747"/>
    </source>
</evidence>
<keyword evidence="10" id="KW-1185">Reference proteome</keyword>
<reference evidence="9 10" key="1">
    <citation type="journal article" date="2021" name="Microbiol. Resour. Announc.">
        <title>Draft Genome Sequence of Coralloluteibacterium stylophorae LMG 29479T.</title>
        <authorList>
            <person name="Karlyshev A.V."/>
            <person name="Kudryashova E.B."/>
            <person name="Ariskina E.V."/>
            <person name="Conroy A.P."/>
            <person name="Abidueva E.Y."/>
        </authorList>
    </citation>
    <scope>NUCLEOTIDE SEQUENCE [LARGE SCALE GENOMIC DNA]</scope>
    <source>
        <strain evidence="9 10">LMG 29479</strain>
    </source>
</reference>
<evidence type="ECO:0000256" key="5">
    <source>
        <dbReference type="ARBA" id="ARBA00023002"/>
    </source>
</evidence>
<evidence type="ECO:0000256" key="2">
    <source>
        <dbReference type="ARBA" id="ARBA00022723"/>
    </source>
</evidence>
<dbReference type="GO" id="GO:0031418">
    <property type="term" value="F:L-ascorbic acid binding"/>
    <property type="evidence" value="ECO:0007669"/>
    <property type="project" value="UniProtKB-KW"/>
</dbReference>
<comment type="cofactor">
    <cofactor evidence="1">
        <name>L-ascorbate</name>
        <dbReference type="ChEBI" id="CHEBI:38290"/>
    </cofactor>
</comment>
<keyword evidence="2" id="KW-0479">Metal-binding</keyword>
<dbReference type="EMBL" id="JAGQFT020000016">
    <property type="protein sequence ID" value="MBS7458932.1"/>
    <property type="molecule type" value="Genomic_DNA"/>
</dbReference>
<sequence length="291" mass="31964">MKQDVDAPERPAELDDALRGWIVQQVQAGVAPGEVVAPLVARGWSEQGAIDTVEAVVRDYLADHAQANALPPSVRVPAPVESNGSSIIDVDGRPVRVHMHLRHPQVVVFGNVLDDAECDALIALARTRVRRCEVVDADTGADVVHEARTSEGLAFSRGQTALCERIERRIAALLQWPYDHGEGLQILRYGPGAQYRPHHDYFDPERPGNAHILKRGGQRVASLVMYLNTPTRGGATSFPEAGLEVAAVKGHAVFFSYDRPHPMTRTLHAGEPVHEGEKWIATKWLREGVHH</sequence>
<dbReference type="SMART" id="SM00702">
    <property type="entry name" value="P4Hc"/>
    <property type="match status" value="1"/>
</dbReference>
<evidence type="ECO:0000259" key="7">
    <source>
        <dbReference type="PROSITE" id="PS51471"/>
    </source>
</evidence>